<evidence type="ECO:0000256" key="4">
    <source>
        <dbReference type="ARBA" id="ARBA00022448"/>
    </source>
</evidence>
<dbReference type="Gene3D" id="3.40.50.300">
    <property type="entry name" value="P-loop containing nucleotide triphosphate hydrolases"/>
    <property type="match status" value="1"/>
</dbReference>
<dbReference type="GO" id="GO:0005524">
    <property type="term" value="F:ATP binding"/>
    <property type="evidence" value="ECO:0007669"/>
    <property type="project" value="UniProtKB-KW"/>
</dbReference>
<dbReference type="PhylomeDB" id="A0A068VCN6"/>
<protein>
    <recommendedName>
        <fullName evidence="3">H(+)-transporting two-sector ATPase</fullName>
        <ecNumber evidence="3">7.1.2.2</ecNumber>
    </recommendedName>
</protein>
<keyword evidence="7" id="KW-0067">ATP-binding</keyword>
<dbReference type="SUPFAM" id="SSF52540">
    <property type="entry name" value="P-loop containing nucleoside triphosphate hydrolases"/>
    <property type="match status" value="1"/>
</dbReference>
<evidence type="ECO:0000256" key="5">
    <source>
        <dbReference type="ARBA" id="ARBA00022741"/>
    </source>
</evidence>
<dbReference type="GO" id="GO:0005739">
    <property type="term" value="C:mitochondrion"/>
    <property type="evidence" value="ECO:0007669"/>
    <property type="project" value="GOC"/>
</dbReference>
<keyword evidence="10" id="KW-0139">CF(1)</keyword>
<keyword evidence="13" id="KW-0812">Transmembrane</keyword>
<evidence type="ECO:0000256" key="6">
    <source>
        <dbReference type="ARBA" id="ARBA00022781"/>
    </source>
</evidence>
<dbReference type="GO" id="GO:0045259">
    <property type="term" value="C:proton-transporting ATP synthase complex"/>
    <property type="evidence" value="ECO:0007669"/>
    <property type="project" value="UniProtKB-KW"/>
</dbReference>
<evidence type="ECO:0000256" key="7">
    <source>
        <dbReference type="ARBA" id="ARBA00022840"/>
    </source>
</evidence>
<dbReference type="STRING" id="49390.A0A068VCN6"/>
<evidence type="ECO:0000256" key="8">
    <source>
        <dbReference type="ARBA" id="ARBA00023065"/>
    </source>
</evidence>
<evidence type="ECO:0000256" key="10">
    <source>
        <dbReference type="ARBA" id="ARBA00023196"/>
    </source>
</evidence>
<dbReference type="PANTHER" id="PTHR15184">
    <property type="entry name" value="ATP SYNTHASE"/>
    <property type="match status" value="1"/>
</dbReference>
<evidence type="ECO:0000256" key="2">
    <source>
        <dbReference type="ARBA" id="ARBA00008936"/>
    </source>
</evidence>
<evidence type="ECO:0000313" key="14">
    <source>
        <dbReference type="EMBL" id="CDP18304.1"/>
    </source>
</evidence>
<keyword evidence="4" id="KW-0813">Transport</keyword>
<gene>
    <name evidence="14" type="ORF">GSCOC_T00001197001</name>
</gene>
<dbReference type="GO" id="GO:0042776">
    <property type="term" value="P:proton motive force-driven mitochondrial ATP synthesis"/>
    <property type="evidence" value="ECO:0007669"/>
    <property type="project" value="TreeGrafter"/>
</dbReference>
<dbReference type="PANTHER" id="PTHR15184:SF71">
    <property type="entry name" value="ATP SYNTHASE SUBUNIT BETA, MITOCHONDRIAL"/>
    <property type="match status" value="1"/>
</dbReference>
<evidence type="ECO:0000256" key="1">
    <source>
        <dbReference type="ARBA" id="ARBA00004370"/>
    </source>
</evidence>
<dbReference type="GO" id="GO:0009535">
    <property type="term" value="C:chloroplast thylakoid membrane"/>
    <property type="evidence" value="ECO:0007669"/>
    <property type="project" value="TreeGrafter"/>
</dbReference>
<dbReference type="InterPro" id="IPR027417">
    <property type="entry name" value="P-loop_NTPase"/>
</dbReference>
<keyword evidence="8" id="KW-0406">Ion transport</keyword>
<keyword evidence="9 13" id="KW-0472">Membrane</keyword>
<evidence type="ECO:0000313" key="15">
    <source>
        <dbReference type="Proteomes" id="UP000295252"/>
    </source>
</evidence>
<evidence type="ECO:0000256" key="11">
    <source>
        <dbReference type="ARBA" id="ARBA00023310"/>
    </source>
</evidence>
<comment type="catalytic activity">
    <reaction evidence="12">
        <text>ATP + H2O + 4 H(+)(in) = ADP + phosphate + 5 H(+)(out)</text>
        <dbReference type="Rhea" id="RHEA:57720"/>
        <dbReference type="ChEBI" id="CHEBI:15377"/>
        <dbReference type="ChEBI" id="CHEBI:15378"/>
        <dbReference type="ChEBI" id="CHEBI:30616"/>
        <dbReference type="ChEBI" id="CHEBI:43474"/>
        <dbReference type="ChEBI" id="CHEBI:456216"/>
        <dbReference type="EC" id="7.1.2.2"/>
    </reaction>
</comment>
<keyword evidence="11" id="KW-0066">ATP synthesis</keyword>
<dbReference type="EC" id="7.1.2.2" evidence="3"/>
<dbReference type="AlphaFoldDB" id="A0A068VCN6"/>
<reference evidence="15" key="1">
    <citation type="journal article" date="2014" name="Science">
        <title>The coffee genome provides insight into the convergent evolution of caffeine biosynthesis.</title>
        <authorList>
            <person name="Denoeud F."/>
            <person name="Carretero-Paulet L."/>
            <person name="Dereeper A."/>
            <person name="Droc G."/>
            <person name="Guyot R."/>
            <person name="Pietrella M."/>
            <person name="Zheng C."/>
            <person name="Alberti A."/>
            <person name="Anthony F."/>
            <person name="Aprea G."/>
            <person name="Aury J.M."/>
            <person name="Bento P."/>
            <person name="Bernard M."/>
            <person name="Bocs S."/>
            <person name="Campa C."/>
            <person name="Cenci A."/>
            <person name="Combes M.C."/>
            <person name="Crouzillat D."/>
            <person name="Da Silva C."/>
            <person name="Daddiego L."/>
            <person name="De Bellis F."/>
            <person name="Dussert S."/>
            <person name="Garsmeur O."/>
            <person name="Gayraud T."/>
            <person name="Guignon V."/>
            <person name="Jahn K."/>
            <person name="Jamilloux V."/>
            <person name="Joet T."/>
            <person name="Labadie K."/>
            <person name="Lan T."/>
            <person name="Leclercq J."/>
            <person name="Lepelley M."/>
            <person name="Leroy T."/>
            <person name="Li L.T."/>
            <person name="Librado P."/>
            <person name="Lopez L."/>
            <person name="Munoz A."/>
            <person name="Noel B."/>
            <person name="Pallavicini A."/>
            <person name="Perrotta G."/>
            <person name="Poncet V."/>
            <person name="Pot D."/>
            <person name="Priyono X."/>
            <person name="Rigoreau M."/>
            <person name="Rouard M."/>
            <person name="Rozas J."/>
            <person name="Tranchant-Dubreuil C."/>
            <person name="VanBuren R."/>
            <person name="Zhang Q."/>
            <person name="Andrade A.C."/>
            <person name="Argout X."/>
            <person name="Bertrand B."/>
            <person name="de Kochko A."/>
            <person name="Graziosi G."/>
            <person name="Henry R.J."/>
            <person name="Jayarama X."/>
            <person name="Ming R."/>
            <person name="Nagai C."/>
            <person name="Rounsley S."/>
            <person name="Sankoff D."/>
            <person name="Giuliano G."/>
            <person name="Albert V.A."/>
            <person name="Wincker P."/>
            <person name="Lashermes P."/>
        </authorList>
    </citation>
    <scope>NUCLEOTIDE SEQUENCE [LARGE SCALE GENOMIC DNA]</scope>
    <source>
        <strain evidence="15">cv. DH200-94</strain>
    </source>
</reference>
<evidence type="ECO:0000256" key="9">
    <source>
        <dbReference type="ARBA" id="ARBA00023136"/>
    </source>
</evidence>
<keyword evidence="6" id="KW-0375">Hydrogen ion transport</keyword>
<keyword evidence="5" id="KW-0547">Nucleotide-binding</keyword>
<dbReference type="GO" id="GO:0046933">
    <property type="term" value="F:proton-transporting ATP synthase activity, rotational mechanism"/>
    <property type="evidence" value="ECO:0007669"/>
    <property type="project" value="TreeGrafter"/>
</dbReference>
<organism evidence="14 15">
    <name type="scientific">Coffea canephora</name>
    <name type="common">Robusta coffee</name>
    <dbReference type="NCBI Taxonomy" id="49390"/>
    <lineage>
        <taxon>Eukaryota</taxon>
        <taxon>Viridiplantae</taxon>
        <taxon>Streptophyta</taxon>
        <taxon>Embryophyta</taxon>
        <taxon>Tracheophyta</taxon>
        <taxon>Spermatophyta</taxon>
        <taxon>Magnoliopsida</taxon>
        <taxon>eudicotyledons</taxon>
        <taxon>Gunneridae</taxon>
        <taxon>Pentapetalae</taxon>
        <taxon>asterids</taxon>
        <taxon>lamiids</taxon>
        <taxon>Gentianales</taxon>
        <taxon>Rubiaceae</taxon>
        <taxon>Ixoroideae</taxon>
        <taxon>Gardenieae complex</taxon>
        <taxon>Bertiereae - Coffeeae clade</taxon>
        <taxon>Coffeeae</taxon>
        <taxon>Coffea</taxon>
    </lineage>
</organism>
<sequence length="103" mass="11549">MELINTSAKVRGDVSVFGRVGEYTHERNDLCMEIKEFGVITKENNAESKGPLAYGQMNEPPGSCTRVGLVALTMAEYVYVYECVCIYIYVCVCLYIYNILATI</sequence>
<keyword evidence="13" id="KW-1133">Transmembrane helix</keyword>
<evidence type="ECO:0000256" key="12">
    <source>
        <dbReference type="ARBA" id="ARBA00048383"/>
    </source>
</evidence>
<dbReference type="Gramene" id="CDP18304">
    <property type="protein sequence ID" value="CDP18304"/>
    <property type="gene ID" value="GSCOC_T00001197001"/>
</dbReference>
<comment type="subcellular location">
    <subcellularLocation>
        <location evidence="1">Membrane</location>
    </subcellularLocation>
</comment>
<dbReference type="InParanoid" id="A0A068VCN6"/>
<dbReference type="InterPro" id="IPR050053">
    <property type="entry name" value="ATPase_alpha/beta_chains"/>
</dbReference>
<evidence type="ECO:0000256" key="3">
    <source>
        <dbReference type="ARBA" id="ARBA00012473"/>
    </source>
</evidence>
<evidence type="ECO:0000256" key="13">
    <source>
        <dbReference type="SAM" id="Phobius"/>
    </source>
</evidence>
<name>A0A068VCN6_COFCA</name>
<dbReference type="Proteomes" id="UP000295252">
    <property type="component" value="Unassembled WGS sequence"/>
</dbReference>
<accession>A0A068VCN6</accession>
<comment type="similarity">
    <text evidence="2">Belongs to the ATPase alpha/beta chains family.</text>
</comment>
<proteinExistence type="inferred from homology"/>
<feature type="transmembrane region" description="Helical" evidence="13">
    <location>
        <begin position="78"/>
        <end position="100"/>
    </location>
</feature>
<dbReference type="EMBL" id="HG739306">
    <property type="protein sequence ID" value="CDP18304.1"/>
    <property type="molecule type" value="Genomic_DNA"/>
</dbReference>
<keyword evidence="15" id="KW-1185">Reference proteome</keyword>